<dbReference type="AlphaFoldDB" id="L8Y0W9"/>
<gene>
    <name evidence="1" type="ORF">F387_00101</name>
</gene>
<name>L8Y0W9_9GAMM</name>
<dbReference type="Proteomes" id="UP000011617">
    <property type="component" value="Unassembled WGS sequence"/>
</dbReference>
<sequence>MFHGTILREFCTKLMIDHRYNDQLIKC</sequence>
<organism evidence="1 2">
    <name type="scientific">Wohlfahrtiimonas chitiniclastica SH04</name>
    <dbReference type="NCBI Taxonomy" id="1261130"/>
    <lineage>
        <taxon>Bacteria</taxon>
        <taxon>Pseudomonadati</taxon>
        <taxon>Pseudomonadota</taxon>
        <taxon>Gammaproteobacteria</taxon>
        <taxon>Cardiobacteriales</taxon>
        <taxon>Ignatzschineriaceae</taxon>
        <taxon>Wohlfahrtiimonas</taxon>
    </lineage>
</organism>
<evidence type="ECO:0000313" key="1">
    <source>
        <dbReference type="EMBL" id="ELV08709.1"/>
    </source>
</evidence>
<dbReference type="HOGENOM" id="CLU_3415128_0_0_6"/>
<dbReference type="EMBL" id="AOBV01000002">
    <property type="protein sequence ID" value="ELV08709.1"/>
    <property type="molecule type" value="Genomic_DNA"/>
</dbReference>
<evidence type="ECO:0000313" key="2">
    <source>
        <dbReference type="Proteomes" id="UP000011617"/>
    </source>
</evidence>
<proteinExistence type="predicted"/>
<keyword evidence="2" id="KW-1185">Reference proteome</keyword>
<comment type="caution">
    <text evidence="1">The sequence shown here is derived from an EMBL/GenBank/DDBJ whole genome shotgun (WGS) entry which is preliminary data.</text>
</comment>
<protein>
    <submittedName>
        <fullName evidence="1">Uncharacterized protein</fullName>
    </submittedName>
</protein>
<reference evidence="1 2" key="1">
    <citation type="journal article" date="2013" name="Genome Announc.">
        <title>Complete Genome Sequence of Wohlfahrtiimonas chitiniclastica Strain SH04, Isolated from Chrysomya megacephala Collected from Pudong International Airport in China.</title>
        <authorList>
            <person name="Cao X.M."/>
            <person name="Chen T."/>
            <person name="Xu L.Z."/>
            <person name="Yao L.S."/>
            <person name="Qi J."/>
            <person name="Zhang X.L."/>
            <person name="Yan Q.L."/>
            <person name="Deng Y.H."/>
            <person name="Guo T.Y."/>
            <person name="Wang J."/>
            <person name="Hu K.X."/>
            <person name="Xu B.L."/>
        </authorList>
    </citation>
    <scope>NUCLEOTIDE SEQUENCE [LARGE SCALE GENOMIC DNA]</scope>
    <source>
        <strain evidence="1 2">SH04</strain>
    </source>
</reference>
<accession>L8Y0W9</accession>